<dbReference type="Proteomes" id="UP000054783">
    <property type="component" value="Unassembled WGS sequence"/>
</dbReference>
<comment type="caution">
    <text evidence="1">The sequence shown here is derived from an EMBL/GenBank/DDBJ whole genome shotgun (WGS) entry which is preliminary data.</text>
</comment>
<dbReference type="EMBL" id="JYDQ01001238">
    <property type="protein sequence ID" value="KRY05556.1"/>
    <property type="molecule type" value="Genomic_DNA"/>
</dbReference>
<name>A0A0V0YZ37_9BILA</name>
<sequence>MDNYVGCDSSCMYSEYSHTCLWKRTCMTSFVLPSRGSGVHIGN</sequence>
<reference evidence="1 2" key="1">
    <citation type="submission" date="2015-01" db="EMBL/GenBank/DDBJ databases">
        <title>Evolution of Trichinella species and genotypes.</title>
        <authorList>
            <person name="Korhonen P.K."/>
            <person name="Edoardo P."/>
            <person name="Giuseppe L.R."/>
            <person name="Gasser R.B."/>
        </authorList>
    </citation>
    <scope>NUCLEOTIDE SEQUENCE [LARGE SCALE GENOMIC DNA]</scope>
    <source>
        <strain evidence="1">ISS2496</strain>
    </source>
</reference>
<keyword evidence="2" id="KW-1185">Reference proteome</keyword>
<proteinExistence type="predicted"/>
<protein>
    <submittedName>
        <fullName evidence="1">Uncharacterized protein</fullName>
    </submittedName>
</protein>
<gene>
    <name evidence="1" type="ORF">T12_460</name>
</gene>
<evidence type="ECO:0000313" key="1">
    <source>
        <dbReference type="EMBL" id="KRY05556.1"/>
    </source>
</evidence>
<evidence type="ECO:0000313" key="2">
    <source>
        <dbReference type="Proteomes" id="UP000054783"/>
    </source>
</evidence>
<accession>A0A0V0YZ37</accession>
<dbReference type="AlphaFoldDB" id="A0A0V0YZ37"/>
<organism evidence="1 2">
    <name type="scientific">Trichinella patagoniensis</name>
    <dbReference type="NCBI Taxonomy" id="990121"/>
    <lineage>
        <taxon>Eukaryota</taxon>
        <taxon>Metazoa</taxon>
        <taxon>Ecdysozoa</taxon>
        <taxon>Nematoda</taxon>
        <taxon>Enoplea</taxon>
        <taxon>Dorylaimia</taxon>
        <taxon>Trichinellida</taxon>
        <taxon>Trichinellidae</taxon>
        <taxon>Trichinella</taxon>
    </lineage>
</organism>